<feature type="region of interest" description="Disordered" evidence="1">
    <location>
        <begin position="128"/>
        <end position="152"/>
    </location>
</feature>
<feature type="compositionally biased region" description="Low complexity" evidence="1">
    <location>
        <begin position="128"/>
        <end position="137"/>
    </location>
</feature>
<evidence type="ECO:0000313" key="5">
    <source>
        <dbReference type="Proteomes" id="UP001152797"/>
    </source>
</evidence>
<dbReference type="AlphaFoldDB" id="A0A9P1FP86"/>
<name>A0A9P1FP86_9DINO</name>
<evidence type="ECO:0000313" key="4">
    <source>
        <dbReference type="EMBL" id="CAL4770478.1"/>
    </source>
</evidence>
<evidence type="ECO:0000313" key="3">
    <source>
        <dbReference type="EMBL" id="CAI3983166.1"/>
    </source>
</evidence>
<dbReference type="Pfam" id="PF00078">
    <property type="entry name" value="RVT_1"/>
    <property type="match status" value="1"/>
</dbReference>
<dbReference type="EMBL" id="CAMXCT010000779">
    <property type="protein sequence ID" value="CAI3983166.1"/>
    <property type="molecule type" value="Genomic_DNA"/>
</dbReference>
<comment type="caution">
    <text evidence="3">The sequence shown here is derived from an EMBL/GenBank/DDBJ whole genome shotgun (WGS) entry which is preliminary data.</text>
</comment>
<dbReference type="EMBL" id="CAMXCT020000779">
    <property type="protein sequence ID" value="CAL1136541.1"/>
    <property type="molecule type" value="Genomic_DNA"/>
</dbReference>
<dbReference type="InterPro" id="IPR000477">
    <property type="entry name" value="RT_dom"/>
</dbReference>
<accession>A0A9P1FP86</accession>
<gene>
    <name evidence="3" type="ORF">C1SCF055_LOCUS10799</name>
</gene>
<reference evidence="3" key="1">
    <citation type="submission" date="2022-10" db="EMBL/GenBank/DDBJ databases">
        <authorList>
            <person name="Chen Y."/>
            <person name="Dougan E. K."/>
            <person name="Chan C."/>
            <person name="Rhodes N."/>
            <person name="Thang M."/>
        </authorList>
    </citation>
    <scope>NUCLEOTIDE SEQUENCE</scope>
</reference>
<organism evidence="3">
    <name type="scientific">Cladocopium goreaui</name>
    <dbReference type="NCBI Taxonomy" id="2562237"/>
    <lineage>
        <taxon>Eukaryota</taxon>
        <taxon>Sar</taxon>
        <taxon>Alveolata</taxon>
        <taxon>Dinophyceae</taxon>
        <taxon>Suessiales</taxon>
        <taxon>Symbiodiniaceae</taxon>
        <taxon>Cladocopium</taxon>
    </lineage>
</organism>
<dbReference type="PANTHER" id="PTHR48462:SF1">
    <property type="entry name" value="PROTEIN, PUTATIVE-RELATED"/>
    <property type="match status" value="1"/>
</dbReference>
<dbReference type="Proteomes" id="UP001152797">
    <property type="component" value="Unassembled WGS sequence"/>
</dbReference>
<feature type="domain" description="Reverse transcriptase" evidence="2">
    <location>
        <begin position="420"/>
        <end position="538"/>
    </location>
</feature>
<dbReference type="PANTHER" id="PTHR48462">
    <property type="entry name" value="PROTEIN, PUTATIVE-RELATED"/>
    <property type="match status" value="1"/>
</dbReference>
<keyword evidence="5" id="KW-1185">Reference proteome</keyword>
<protein>
    <recommendedName>
        <fullName evidence="2">Reverse transcriptase domain-containing protein</fullName>
    </recommendedName>
</protein>
<proteinExistence type="predicted"/>
<dbReference type="OrthoDB" id="7485566at2759"/>
<sequence>MVPAPGTPVGGERPSRQLAAASGGAMDVDSGVAAAVDDIPMAAAPAPGQGRLYCPVPGCPCTDPARAPGWQSESTLRAHVDAHLSGSLLGQVPSDWLQARGRQRCGVCGLSVATRFGIHPTCRPAARAAAPPAARRPAGPDDGVLPSVSELQSSRTPTLRHVPLSARSLWARCFTRALAAVAEYNDERAWVHLLMLPHTVLCAPPRGGRKHQRAAAAFTVERLQRWQDGERASLWLSRPQPSKRAQRHLTDEQKEEYAIGLAREGFDKKACTALLSQGLCPETPEIVAALRLLHPTSPAPSVSPLHELPMAPVLDVECVSKALRSFPADTAPGPTGLRIQHVRDALGLGAGDALMDQLTAVVNLLVQGHACSSIMPLLAGAGLVALPKPSKGVRPIAIGELLRRLTAKCLMHEAASTLQFGSATLSSTSGVQQGDPLGPLLFAAALQPVAAALRNGPVDFSVFYLDDGVLAGPVEAVAQALGTLQQASANLGLTLNLDKSEAIAVGRTSSAALAAHLPSALLTQPDGVSRVLRDFEFLGAAIGRPAFLEAHAASRVEAASKLLDAVGELPDPQVALRLLRASAGFARLVHTMRCCPPAGHSQALGKFDQLVQTCFSTFSGLHLEPSQWEQATRGLSHAGLGLRSTRQHAAGAYLSSVGGCVDLCGDLDSGYWVDHSGDIAAALSDLNAALPPNQQLAATTALAHTQKQLSNLVDEAGWTSQLAGASAVQKATLLSEAAPGARAFLTCVPSGRTKMEPALFLAEVRVRLGVPEASQDAWCPKCDAVLDTHGHHSGMCLAGGERVLRHNALRDLVYSWAERACLRPEKERAGLLLPQRPDDVSSARRRPADVYLPSFLGRPTALDFAVTAPQRLDVLGARGATTAAVAYADHKRRHLDTAAACEAQQVAFLPMVVETTGAWAPEAAKALGHIARCVAAGTMADPAAATLLQQACVLVRSWRARAALRRRAELTS</sequence>
<reference evidence="4 5" key="2">
    <citation type="submission" date="2024-05" db="EMBL/GenBank/DDBJ databases">
        <authorList>
            <person name="Chen Y."/>
            <person name="Shah S."/>
            <person name="Dougan E. K."/>
            <person name="Thang M."/>
            <person name="Chan C."/>
        </authorList>
    </citation>
    <scope>NUCLEOTIDE SEQUENCE [LARGE SCALE GENOMIC DNA]</scope>
</reference>
<evidence type="ECO:0000259" key="2">
    <source>
        <dbReference type="Pfam" id="PF00078"/>
    </source>
</evidence>
<dbReference type="EMBL" id="CAMXCT030000779">
    <property type="protein sequence ID" value="CAL4770478.1"/>
    <property type="molecule type" value="Genomic_DNA"/>
</dbReference>
<feature type="region of interest" description="Disordered" evidence="1">
    <location>
        <begin position="1"/>
        <end position="23"/>
    </location>
</feature>
<evidence type="ECO:0000256" key="1">
    <source>
        <dbReference type="SAM" id="MobiDB-lite"/>
    </source>
</evidence>